<evidence type="ECO:0000259" key="2">
    <source>
        <dbReference type="Pfam" id="PF25823"/>
    </source>
</evidence>
<feature type="compositionally biased region" description="Low complexity" evidence="1">
    <location>
        <begin position="552"/>
        <end position="571"/>
    </location>
</feature>
<feature type="region of interest" description="Disordered" evidence="1">
    <location>
        <begin position="760"/>
        <end position="873"/>
    </location>
</feature>
<dbReference type="PANTHER" id="PTHR39147:SF1">
    <property type="entry name" value="PROTEIN SPT21"/>
    <property type="match status" value="1"/>
</dbReference>
<feature type="compositionally biased region" description="Basic and acidic residues" evidence="1">
    <location>
        <begin position="843"/>
        <end position="852"/>
    </location>
</feature>
<feature type="compositionally biased region" description="Polar residues" evidence="1">
    <location>
        <begin position="483"/>
        <end position="497"/>
    </location>
</feature>
<sequence length="1190" mass="131632">MESEDGITVRSMRLKVLYTFDNEYKTNCLARWPHVLEIQSAHLDENTVIGVIELKTCIQAIVSASPELVAQLGKDYTVYAYDYSDTRHPWWAKECCHGFSLLLHQHRMLPHISQRPWSPGAYAKTPWGAGQDTLEVKLRLVPVPTVMQSEYLDNMQKYREANAAPRDFDTQSWANFVRQNPGLNEASRGQQQDHASSPVDHSGIERFHQMLSEGATPREFSTYAGNESVRSSSPTHSFANGSRVSTPGGPLHSAHHQSQQRNSFVQSSDMIRPSSSVSMRDSDYYHTQPPHKRRESLQSGYASGGEEQMDSQPRKRAKLYQAGGSGRSDMNIERQPSSLRVAASTAASVRIHRPTPVNPSIAAEQSNEEPVRPPTPIHRVSNNVRRGQLQSSSLRESSVVSSYQSPYMMSDDIVSDQTTHSPEEQRYQGLFEPSFTMPSSPPVLETRLPPKSSPVLPPIGMDADSGFMSAGLDDIPEEEATTPLESQRAESQGTTGHNVPHFMRPAVQASSPVSMAGTPQDNSNTMFPTNDTQSETAFAEQRFAKQPPIAPRPVSSTSRPVSRSGPRLTPKPLAPAPTTPNLTEAPRGSQALAPMSLPPVPASDPVPPSHPPLQQSQTWAGPMSDFHIVDPSPKPDGSRPRSRASAKRRTKQIQDRLEQAIKAGEVPPFCENCGCIETPTWRRGWSKEFVGNEEQAKAMMEEPHTLFYVSIERDDEDVVTKYKVYKKTLATDDNEWSQVLLCNPCGLWLFKFKAMRPENKWNKQSTDKNAPNKKKRPVRNRTSGGPLSNPSTRTRSKVAVASSVGAASSPAPTEASSVQPEDGVTPGLTPGITPGAEYDMEHDEEHDMDRSASKKRRANSAEPPNSGMFNENNGWEHDAAVEALRRAIQSSPARNMANRNMPHTDEASLTPKPLRRALFSSTQKQDDRLKEMDPSMINTSSPRRSPRIATNKGRSTPAKENDDPNLQVNSLDALFESPSMDFNPLLSPTPRRRNKMHERRLSLPSDSPSSNRRRNVGLSPSSTQLTAERLQRVQEDQEDMSLRPRDGSNEDMTPPSGEDLQPEAFQPLDPMMLDMFDDPNVDSNYFGLGGDGSGGQDWTTWLPSGYISPNESDSSEQGDDLINAILSDPNVMNENLRNSSLNLFALGDNDLPDSGFFSSDALHDDHQDPTSKPEYKNTQDTANQAAEPSA</sequence>
<feature type="region of interest" description="Disordered" evidence="1">
    <location>
        <begin position="978"/>
        <end position="1061"/>
    </location>
</feature>
<feature type="region of interest" description="Disordered" evidence="1">
    <location>
        <begin position="892"/>
        <end position="966"/>
    </location>
</feature>
<reference evidence="3" key="1">
    <citation type="submission" date="2022-11" db="EMBL/GenBank/DDBJ databases">
        <authorList>
            <person name="Petersen C."/>
        </authorList>
    </citation>
    <scope>NUCLEOTIDE SEQUENCE</scope>
    <source>
        <strain evidence="3">IBT 19713</strain>
    </source>
</reference>
<feature type="compositionally biased region" description="Polar residues" evidence="1">
    <location>
        <begin position="780"/>
        <end position="793"/>
    </location>
</feature>
<dbReference type="RefSeq" id="XP_058334009.1">
    <property type="nucleotide sequence ID" value="XM_058470868.1"/>
</dbReference>
<dbReference type="AlphaFoldDB" id="A0A9W9PGU7"/>
<dbReference type="GeneID" id="83198171"/>
<dbReference type="Gene3D" id="3.30.50.10">
    <property type="entry name" value="Erythroid Transcription Factor GATA-1, subunit A"/>
    <property type="match status" value="1"/>
</dbReference>
<evidence type="ECO:0000256" key="1">
    <source>
        <dbReference type="SAM" id="MobiDB-lite"/>
    </source>
</evidence>
<organism evidence="3 4">
    <name type="scientific">Penicillium chermesinum</name>
    <dbReference type="NCBI Taxonomy" id="63820"/>
    <lineage>
        <taxon>Eukaryota</taxon>
        <taxon>Fungi</taxon>
        <taxon>Dikarya</taxon>
        <taxon>Ascomycota</taxon>
        <taxon>Pezizomycotina</taxon>
        <taxon>Eurotiomycetes</taxon>
        <taxon>Eurotiomycetidae</taxon>
        <taxon>Eurotiales</taxon>
        <taxon>Aspergillaceae</taxon>
        <taxon>Penicillium</taxon>
    </lineage>
</organism>
<reference evidence="3" key="2">
    <citation type="journal article" date="2023" name="IMA Fungus">
        <title>Comparative genomic study of the Penicillium genus elucidates a diverse pangenome and 15 lateral gene transfer events.</title>
        <authorList>
            <person name="Petersen C."/>
            <person name="Sorensen T."/>
            <person name="Nielsen M.R."/>
            <person name="Sondergaard T.E."/>
            <person name="Sorensen J.L."/>
            <person name="Fitzpatrick D.A."/>
            <person name="Frisvad J.C."/>
            <person name="Nielsen K.L."/>
        </authorList>
    </citation>
    <scope>NUCLEOTIDE SEQUENCE</scope>
    <source>
        <strain evidence="3">IBT 19713</strain>
    </source>
</reference>
<feature type="region of interest" description="Disordered" evidence="1">
    <location>
        <begin position="223"/>
        <end position="336"/>
    </location>
</feature>
<feature type="compositionally biased region" description="Basic and acidic residues" evidence="1">
    <location>
        <begin position="924"/>
        <end position="933"/>
    </location>
</feature>
<feature type="region of interest" description="Disordered" evidence="1">
    <location>
        <begin position="351"/>
        <end position="398"/>
    </location>
</feature>
<feature type="compositionally biased region" description="Basic and acidic residues" evidence="1">
    <location>
        <begin position="1161"/>
        <end position="1177"/>
    </location>
</feature>
<comment type="caution">
    <text evidence="3">The sequence shown here is derived from an EMBL/GenBank/DDBJ whole genome shotgun (WGS) entry which is preliminary data.</text>
</comment>
<dbReference type="InterPro" id="IPR042403">
    <property type="entry name" value="Spt21/Ams2"/>
</dbReference>
<proteinExistence type="predicted"/>
<name>A0A9W9PGU7_9EURO</name>
<feature type="compositionally biased region" description="Polar residues" evidence="1">
    <location>
        <begin position="256"/>
        <end position="279"/>
    </location>
</feature>
<feature type="domain" description="Ams2/SPT21 N-terminal" evidence="2">
    <location>
        <begin position="7"/>
        <end position="143"/>
    </location>
</feature>
<dbReference type="InterPro" id="IPR057725">
    <property type="entry name" value="Ams2-SPT21_N"/>
</dbReference>
<dbReference type="GO" id="GO:0030466">
    <property type="term" value="P:silent mating-type cassette heterochromatin formation"/>
    <property type="evidence" value="ECO:0007669"/>
    <property type="project" value="TreeGrafter"/>
</dbReference>
<evidence type="ECO:0000313" key="3">
    <source>
        <dbReference type="EMBL" id="KAJ5246588.1"/>
    </source>
</evidence>
<dbReference type="FunFam" id="3.30.50.10:FF:000067">
    <property type="entry name" value="GATA transcription factor (Ams2), putative"/>
    <property type="match status" value="1"/>
</dbReference>
<evidence type="ECO:0000313" key="4">
    <source>
        <dbReference type="Proteomes" id="UP001150941"/>
    </source>
</evidence>
<feature type="compositionally biased region" description="Basic residues" evidence="1">
    <location>
        <begin position="640"/>
        <end position="651"/>
    </location>
</feature>
<dbReference type="Pfam" id="PF25823">
    <property type="entry name" value="Ams2-SPT21_N"/>
    <property type="match status" value="1"/>
</dbReference>
<dbReference type="GO" id="GO:0006357">
    <property type="term" value="P:regulation of transcription by RNA polymerase II"/>
    <property type="evidence" value="ECO:0007669"/>
    <property type="project" value="TreeGrafter"/>
</dbReference>
<keyword evidence="4" id="KW-1185">Reference proteome</keyword>
<dbReference type="Proteomes" id="UP001150941">
    <property type="component" value="Unassembled WGS sequence"/>
</dbReference>
<feature type="region of interest" description="Disordered" evidence="1">
    <location>
        <begin position="479"/>
        <end position="652"/>
    </location>
</feature>
<dbReference type="OrthoDB" id="3199820at2759"/>
<gene>
    <name evidence="3" type="ORF">N7468_001571</name>
</gene>
<feature type="compositionally biased region" description="Low complexity" evidence="1">
    <location>
        <begin position="797"/>
        <end position="817"/>
    </location>
</feature>
<feature type="compositionally biased region" description="Polar residues" evidence="1">
    <location>
        <begin position="1178"/>
        <end position="1190"/>
    </location>
</feature>
<dbReference type="EMBL" id="JAPQKS010000002">
    <property type="protein sequence ID" value="KAJ5246588.1"/>
    <property type="molecule type" value="Genomic_DNA"/>
</dbReference>
<dbReference type="GO" id="GO:0000183">
    <property type="term" value="P:rDNA heterochromatin formation"/>
    <property type="evidence" value="ECO:0007669"/>
    <property type="project" value="TreeGrafter"/>
</dbReference>
<feature type="compositionally biased region" description="Polar residues" evidence="1">
    <location>
        <begin position="508"/>
        <end position="536"/>
    </location>
</feature>
<feature type="compositionally biased region" description="Basic and acidic residues" evidence="1">
    <location>
        <begin position="1029"/>
        <end position="1048"/>
    </location>
</feature>
<dbReference type="GO" id="GO:0008270">
    <property type="term" value="F:zinc ion binding"/>
    <property type="evidence" value="ECO:0007669"/>
    <property type="project" value="InterPro"/>
</dbReference>
<accession>A0A9W9PGU7</accession>
<feature type="compositionally biased region" description="Pro residues" evidence="1">
    <location>
        <begin position="596"/>
        <end position="611"/>
    </location>
</feature>
<feature type="compositionally biased region" description="Polar residues" evidence="1">
    <location>
        <begin position="223"/>
        <end position="245"/>
    </location>
</feature>
<protein>
    <recommendedName>
        <fullName evidence="2">Ams2/SPT21 N-terminal domain-containing protein</fullName>
    </recommendedName>
</protein>
<dbReference type="InterPro" id="IPR013088">
    <property type="entry name" value="Znf_NHR/GATA"/>
</dbReference>
<feature type="compositionally biased region" description="Low complexity" evidence="1">
    <location>
        <begin position="389"/>
        <end position="398"/>
    </location>
</feature>
<feature type="region of interest" description="Disordered" evidence="1">
    <location>
        <begin position="1154"/>
        <end position="1190"/>
    </location>
</feature>
<dbReference type="PANTHER" id="PTHR39147">
    <property type="entry name" value="PROTEIN SPT21"/>
    <property type="match status" value="1"/>
</dbReference>